<gene>
    <name evidence="6" type="primary">egtB</name>
    <name evidence="6" type="ORF">ACFQDH_06910</name>
</gene>
<protein>
    <submittedName>
        <fullName evidence="6">Ergothioneine biosynthesis protein EgtB</fullName>
    </submittedName>
</protein>
<dbReference type="InterPro" id="IPR051043">
    <property type="entry name" value="Sulfatase_Mod_Factor_Kinase"/>
</dbReference>
<dbReference type="InterPro" id="IPR016187">
    <property type="entry name" value="CTDL_fold"/>
</dbReference>
<dbReference type="NCBIfam" id="TIGR03440">
    <property type="entry name" value="egtB_TIGR03440"/>
    <property type="match status" value="1"/>
</dbReference>
<dbReference type="InterPro" id="IPR024775">
    <property type="entry name" value="DinB-like"/>
</dbReference>
<evidence type="ECO:0000313" key="6">
    <source>
        <dbReference type="EMBL" id="MFC6705005.1"/>
    </source>
</evidence>
<keyword evidence="1" id="KW-0560">Oxidoreductase</keyword>
<keyword evidence="2" id="KW-0408">Iron</keyword>
<accession>A0ABW2AE11</accession>
<dbReference type="InterPro" id="IPR017806">
    <property type="entry name" value="EgtB"/>
</dbReference>
<dbReference type="PANTHER" id="PTHR23150">
    <property type="entry name" value="SULFATASE MODIFYING FACTOR 1, 2"/>
    <property type="match status" value="1"/>
</dbReference>
<dbReference type="Pfam" id="PF03781">
    <property type="entry name" value="FGE-sulfatase"/>
    <property type="match status" value="1"/>
</dbReference>
<comment type="caution">
    <text evidence="6">The sequence shown here is derived from an EMBL/GenBank/DDBJ whole genome shotgun (WGS) entry which is preliminary data.</text>
</comment>
<evidence type="ECO:0000256" key="3">
    <source>
        <dbReference type="ARBA" id="ARBA00037882"/>
    </source>
</evidence>
<dbReference type="SUPFAM" id="SSF56436">
    <property type="entry name" value="C-type lectin-like"/>
    <property type="match status" value="1"/>
</dbReference>
<feature type="domain" description="DinB-like" evidence="5">
    <location>
        <begin position="24"/>
        <end position="157"/>
    </location>
</feature>
<dbReference type="InterPro" id="IPR042095">
    <property type="entry name" value="SUMF_sf"/>
</dbReference>
<comment type="pathway">
    <text evidence="3">Amino-acid biosynthesis; ergothioneine biosynthesis.</text>
</comment>
<name>A0ABW2AE11_9MICO</name>
<dbReference type="Pfam" id="PF12867">
    <property type="entry name" value="DinB_2"/>
    <property type="match status" value="1"/>
</dbReference>
<evidence type="ECO:0000313" key="7">
    <source>
        <dbReference type="Proteomes" id="UP001596298"/>
    </source>
</evidence>
<dbReference type="InterPro" id="IPR005532">
    <property type="entry name" value="SUMF_dom"/>
</dbReference>
<organism evidence="6 7">
    <name type="scientific">Flexivirga alba</name>
    <dbReference type="NCBI Taxonomy" id="702742"/>
    <lineage>
        <taxon>Bacteria</taxon>
        <taxon>Bacillati</taxon>
        <taxon>Actinomycetota</taxon>
        <taxon>Actinomycetes</taxon>
        <taxon>Micrococcales</taxon>
        <taxon>Dermacoccaceae</taxon>
        <taxon>Flexivirga</taxon>
    </lineage>
</organism>
<dbReference type="Gene3D" id="3.90.1580.10">
    <property type="entry name" value="paralog of FGE (formylglycine-generating enzyme)"/>
    <property type="match status" value="1"/>
</dbReference>
<evidence type="ECO:0000256" key="1">
    <source>
        <dbReference type="ARBA" id="ARBA00023002"/>
    </source>
</evidence>
<dbReference type="Proteomes" id="UP001596298">
    <property type="component" value="Unassembled WGS sequence"/>
</dbReference>
<evidence type="ECO:0000256" key="2">
    <source>
        <dbReference type="ARBA" id="ARBA00023004"/>
    </source>
</evidence>
<dbReference type="RefSeq" id="WP_382399756.1">
    <property type="nucleotide sequence ID" value="NZ_JBHSWH010000001.1"/>
</dbReference>
<evidence type="ECO:0000259" key="5">
    <source>
        <dbReference type="Pfam" id="PF12867"/>
    </source>
</evidence>
<dbReference type="PANTHER" id="PTHR23150:SF36">
    <property type="entry name" value="HERCYNINE OXYGENASE"/>
    <property type="match status" value="1"/>
</dbReference>
<sequence>MTTLSAPTHSPTDSRTVDALLSRYDEVRSYTEVLSAPLSPEDQTVQSMADVSPTKWHRAHVTWFFETFVLAEQERNFAPYQDKYWFLFNSYYEAVGPRYARAERGHISRPGAHDVGTYRGNVDARMRDLIDTLDPGALEQLASTIELGFNHEQQHQELLLMDIKHVLSANPLQPAYAGTPAPICDPDRLGWVDVEGGLVEVGHEGGGFCFDNELPPHRVYLEPYRLGDRLITNGEWLEFMADGGYDRAGLWLSDGWGRVQREGWQAPFYWQQLDGIWFEHTLHGTFPVNPGVPVTHLSHYEADAFASWAGKRLPTEQEWEHAARTLLGEPNDSANLADSQTFHARPAPPASGGLRQMYGDCWEWTSSAYLAYPGFHPAEGAIGEYNGKFMSGQMVLRGGCALTPPGHARASYRNFFPAGARWPMTGLRLAEGAAK</sequence>
<reference evidence="7" key="1">
    <citation type="journal article" date="2019" name="Int. J. Syst. Evol. Microbiol.">
        <title>The Global Catalogue of Microorganisms (GCM) 10K type strain sequencing project: providing services to taxonomists for standard genome sequencing and annotation.</title>
        <authorList>
            <consortium name="The Broad Institute Genomics Platform"/>
            <consortium name="The Broad Institute Genome Sequencing Center for Infectious Disease"/>
            <person name="Wu L."/>
            <person name="Ma J."/>
        </authorList>
    </citation>
    <scope>NUCLEOTIDE SEQUENCE [LARGE SCALE GENOMIC DNA]</scope>
    <source>
        <strain evidence="7">CCUG 58127</strain>
    </source>
</reference>
<proteinExistence type="predicted"/>
<evidence type="ECO:0000259" key="4">
    <source>
        <dbReference type="Pfam" id="PF03781"/>
    </source>
</evidence>
<keyword evidence="7" id="KW-1185">Reference proteome</keyword>
<feature type="domain" description="Sulfatase-modifying factor enzyme-like" evidence="4">
    <location>
        <begin position="191"/>
        <end position="430"/>
    </location>
</feature>
<dbReference type="EMBL" id="JBHSWH010000001">
    <property type="protein sequence ID" value="MFC6705005.1"/>
    <property type="molecule type" value="Genomic_DNA"/>
</dbReference>